<keyword evidence="1" id="KW-0378">Hydrolase</keyword>
<keyword evidence="1" id="KW-0326">Glycosidase</keyword>
<dbReference type="SMART" id="SM00060">
    <property type="entry name" value="FN3"/>
    <property type="match status" value="2"/>
</dbReference>
<gene>
    <name evidence="5" type="ORF">F0U47_02325</name>
</gene>
<dbReference type="Gene3D" id="2.60.40.10">
    <property type="entry name" value="Immunoglobulins"/>
    <property type="match status" value="2"/>
</dbReference>
<keyword evidence="6" id="KW-1185">Reference proteome</keyword>
<dbReference type="SUPFAM" id="SSF49265">
    <property type="entry name" value="Fibronectin type III"/>
    <property type="match status" value="1"/>
</dbReference>
<comment type="caution">
    <text evidence="5">The sequence shown here is derived from an EMBL/GenBank/DDBJ whole genome shotgun (WGS) entry which is preliminary data.</text>
</comment>
<evidence type="ECO:0000313" key="5">
    <source>
        <dbReference type="EMBL" id="KAA1429059.1"/>
    </source>
</evidence>
<dbReference type="PANTHER" id="PTHR30383:SF29">
    <property type="entry name" value="SGNH HYDROLASE-TYPE ESTERASE DOMAIN-CONTAINING PROTEIN"/>
    <property type="match status" value="1"/>
</dbReference>
<dbReference type="GO" id="GO:0016798">
    <property type="term" value="F:hydrolase activity, acting on glycosyl bonds"/>
    <property type="evidence" value="ECO:0007669"/>
    <property type="project" value="UniProtKB-KW"/>
</dbReference>
<dbReference type="InterPro" id="IPR003961">
    <property type="entry name" value="FN3_dom"/>
</dbReference>
<dbReference type="InterPro" id="IPR013783">
    <property type="entry name" value="Ig-like_fold"/>
</dbReference>
<dbReference type="EMBL" id="VUJW01000001">
    <property type="protein sequence ID" value="KAA1429059.1"/>
    <property type="molecule type" value="Genomic_DNA"/>
</dbReference>
<dbReference type="SUPFAM" id="SSF52266">
    <property type="entry name" value="SGNH hydrolase"/>
    <property type="match status" value="1"/>
</dbReference>
<accession>A0A5B1MAM9</accession>
<keyword evidence="2" id="KW-0624">Polysaccharide degradation</keyword>
<evidence type="ECO:0000313" key="6">
    <source>
        <dbReference type="Proteomes" id="UP000324351"/>
    </source>
</evidence>
<dbReference type="InterPro" id="IPR013830">
    <property type="entry name" value="SGNH_hydro"/>
</dbReference>
<proteinExistence type="predicted"/>
<dbReference type="InterPro" id="IPR051532">
    <property type="entry name" value="Ester_Hydrolysis_Enzymes"/>
</dbReference>
<reference evidence="5 6" key="1">
    <citation type="submission" date="2019-09" db="EMBL/GenBank/DDBJ databases">
        <title>Nocardioides panacisoli sp. nov., isolated from the soil of a ginseng field.</title>
        <authorList>
            <person name="Cho C."/>
        </authorList>
    </citation>
    <scope>NUCLEOTIDE SEQUENCE [LARGE SCALE GENOMIC DNA]</scope>
    <source>
        <strain evidence="5 6">BN140041</strain>
    </source>
</reference>
<dbReference type="PANTHER" id="PTHR30383">
    <property type="entry name" value="THIOESTERASE 1/PROTEASE 1/LYSOPHOSPHOLIPASE L1"/>
    <property type="match status" value="1"/>
</dbReference>
<feature type="signal peptide" evidence="3">
    <location>
        <begin position="1"/>
        <end position="21"/>
    </location>
</feature>
<dbReference type="GO" id="GO:0000272">
    <property type="term" value="P:polysaccharide catabolic process"/>
    <property type="evidence" value="ECO:0007669"/>
    <property type="project" value="UniProtKB-KW"/>
</dbReference>
<sequence length="438" mass="46793">MRAALGLAGMLLVAGSMPVPAADAVLSEPPEPVRILLIGDSVTQGSAGDWTWRYRLGRHFAAAGVAVDFVGPRQDLWNNVTDQPGSTDYADPAFDQDHAARWGMQALVPDVPAGRLVEEHRPDVVVEMLGVNDLLYGASAETVAGRTADLVEEVHAVDPEVDVVLAEATQTWFPGVVGFNGLLHDVAAAADTPTGRVVVARTAAGYDRDADTWDTSHPNAQGEVKIAAAVADTLSGIGVGPPAARPLPDVPVGPRTGAEVAAVAGDGYVTLAWAGPSGATAQYVWTRDASSSEPWRRLPFRVTGQSWTGFYLTNGHRYQYRLQPVKGDDEPEGAVYSNVVEAVPFRPPAAPAGLRATAGRRCAVLTWREPAFATRYRVARQTAAGWSALGWVRRPRFAAERLPAAHAWRFRVTAWHLDVRGEAARITVRRAPSGGPCR</sequence>
<evidence type="ECO:0000256" key="3">
    <source>
        <dbReference type="SAM" id="SignalP"/>
    </source>
</evidence>
<feature type="domain" description="Fibronectin type-III" evidence="4">
    <location>
        <begin position="348"/>
        <end position="423"/>
    </location>
</feature>
<organism evidence="5 6">
    <name type="scientific">Nocardioides antri</name>
    <dbReference type="NCBI Taxonomy" id="2607659"/>
    <lineage>
        <taxon>Bacteria</taxon>
        <taxon>Bacillati</taxon>
        <taxon>Actinomycetota</taxon>
        <taxon>Actinomycetes</taxon>
        <taxon>Propionibacteriales</taxon>
        <taxon>Nocardioidaceae</taxon>
        <taxon>Nocardioides</taxon>
    </lineage>
</organism>
<evidence type="ECO:0000256" key="1">
    <source>
        <dbReference type="ARBA" id="ARBA00023295"/>
    </source>
</evidence>
<feature type="chain" id="PRO_5022666618" evidence="3">
    <location>
        <begin position="22"/>
        <end position="438"/>
    </location>
</feature>
<reference evidence="5 6" key="2">
    <citation type="submission" date="2019-09" db="EMBL/GenBank/DDBJ databases">
        <authorList>
            <person name="Jin C."/>
        </authorList>
    </citation>
    <scope>NUCLEOTIDE SEQUENCE [LARGE SCALE GENOMIC DNA]</scope>
    <source>
        <strain evidence="5 6">BN140041</strain>
    </source>
</reference>
<dbReference type="RefSeq" id="WP_149748681.1">
    <property type="nucleotide sequence ID" value="NZ_VUJW01000001.1"/>
</dbReference>
<keyword evidence="3" id="KW-0732">Signal</keyword>
<dbReference type="InterPro" id="IPR036116">
    <property type="entry name" value="FN3_sf"/>
</dbReference>
<dbReference type="Proteomes" id="UP000324351">
    <property type="component" value="Unassembled WGS sequence"/>
</dbReference>
<dbReference type="InterPro" id="IPR036514">
    <property type="entry name" value="SGNH_hydro_sf"/>
</dbReference>
<evidence type="ECO:0000259" key="4">
    <source>
        <dbReference type="SMART" id="SM00060"/>
    </source>
</evidence>
<feature type="domain" description="Fibronectin type-III" evidence="4">
    <location>
        <begin position="251"/>
        <end position="333"/>
    </location>
</feature>
<dbReference type="AlphaFoldDB" id="A0A5B1MAM9"/>
<evidence type="ECO:0000256" key="2">
    <source>
        <dbReference type="ARBA" id="ARBA00023326"/>
    </source>
</evidence>
<dbReference type="Gene3D" id="3.40.50.1110">
    <property type="entry name" value="SGNH hydrolase"/>
    <property type="match status" value="1"/>
</dbReference>
<dbReference type="Pfam" id="PF13472">
    <property type="entry name" value="Lipase_GDSL_2"/>
    <property type="match status" value="1"/>
</dbReference>
<name>A0A5B1MAM9_9ACTN</name>
<protein>
    <submittedName>
        <fullName evidence="5">GDSL family lipase</fullName>
    </submittedName>
</protein>
<keyword evidence="2" id="KW-0119">Carbohydrate metabolism</keyword>